<dbReference type="KEGG" id="palr:HGI30_07925"/>
<dbReference type="PRINTS" id="PR00598">
    <property type="entry name" value="HTHMARR"/>
</dbReference>
<organism evidence="5 6">
    <name type="scientific">Paenibacillus albicereus</name>
    <dbReference type="NCBI Taxonomy" id="2726185"/>
    <lineage>
        <taxon>Bacteria</taxon>
        <taxon>Bacillati</taxon>
        <taxon>Bacillota</taxon>
        <taxon>Bacilli</taxon>
        <taxon>Bacillales</taxon>
        <taxon>Paenibacillaceae</taxon>
        <taxon>Paenibacillus</taxon>
    </lineage>
</organism>
<keyword evidence="6" id="KW-1185">Reference proteome</keyword>
<accession>A0A6H2GVR5</accession>
<keyword evidence="1" id="KW-0805">Transcription regulation</keyword>
<dbReference type="InterPro" id="IPR023187">
    <property type="entry name" value="Tscrpt_reg_MarR-type_CS"/>
</dbReference>
<name>A0A6H2GVR5_9BACL</name>
<evidence type="ECO:0000256" key="1">
    <source>
        <dbReference type="ARBA" id="ARBA00023015"/>
    </source>
</evidence>
<dbReference type="GO" id="GO:0003677">
    <property type="term" value="F:DNA binding"/>
    <property type="evidence" value="ECO:0007669"/>
    <property type="project" value="UniProtKB-KW"/>
</dbReference>
<dbReference type="InterPro" id="IPR039422">
    <property type="entry name" value="MarR/SlyA-like"/>
</dbReference>
<dbReference type="PANTHER" id="PTHR33164:SF43">
    <property type="entry name" value="HTH-TYPE TRANSCRIPTIONAL REPRESSOR YETL"/>
    <property type="match status" value="1"/>
</dbReference>
<keyword evidence="3" id="KW-0804">Transcription</keyword>
<dbReference type="AlphaFoldDB" id="A0A6H2GVR5"/>
<proteinExistence type="predicted"/>
<evidence type="ECO:0000256" key="2">
    <source>
        <dbReference type="ARBA" id="ARBA00023125"/>
    </source>
</evidence>
<dbReference type="InterPro" id="IPR036388">
    <property type="entry name" value="WH-like_DNA-bd_sf"/>
</dbReference>
<dbReference type="PROSITE" id="PS50995">
    <property type="entry name" value="HTH_MARR_2"/>
    <property type="match status" value="1"/>
</dbReference>
<dbReference type="InterPro" id="IPR036390">
    <property type="entry name" value="WH_DNA-bd_sf"/>
</dbReference>
<sequence length="149" mass="16864">MPLNPQHPLSRLIGEYMQTLVERFTKLQDPSLSAPQYAILQTLAREGRKASSELAARLEVTPSAVTNLSTKLVQKGYVERIVSEQDRRIVFLQITEAGAAAEKGLLDRFEELMDGAWEGFTEEERMLLERSYRQLIAHLQQEKDSTGTS</sequence>
<evidence type="ECO:0000256" key="3">
    <source>
        <dbReference type="ARBA" id="ARBA00023163"/>
    </source>
</evidence>
<gene>
    <name evidence="5" type="ORF">HGI30_07925</name>
</gene>
<dbReference type="Pfam" id="PF01047">
    <property type="entry name" value="MarR"/>
    <property type="match status" value="1"/>
</dbReference>
<evidence type="ECO:0000313" key="6">
    <source>
        <dbReference type="Proteomes" id="UP000502136"/>
    </source>
</evidence>
<reference evidence="5 6" key="1">
    <citation type="submission" date="2020-04" db="EMBL/GenBank/DDBJ databases">
        <title>Novel Paenibacillus strain UniB2 isolated from commercial digestive syrup.</title>
        <authorList>
            <person name="Thorat V."/>
            <person name="Kirdat K."/>
            <person name="Tiwarekar B."/>
            <person name="Yadav A."/>
        </authorList>
    </citation>
    <scope>NUCLEOTIDE SEQUENCE [LARGE SCALE GENOMIC DNA]</scope>
    <source>
        <strain evidence="5 6">UniB2</strain>
    </source>
</reference>
<dbReference type="RefSeq" id="WP_168907129.1">
    <property type="nucleotide sequence ID" value="NZ_CP051428.1"/>
</dbReference>
<dbReference type="SMART" id="SM00347">
    <property type="entry name" value="HTH_MARR"/>
    <property type="match status" value="1"/>
</dbReference>
<evidence type="ECO:0000313" key="5">
    <source>
        <dbReference type="EMBL" id="QJC51482.1"/>
    </source>
</evidence>
<dbReference type="Proteomes" id="UP000502136">
    <property type="component" value="Chromosome"/>
</dbReference>
<keyword evidence="2" id="KW-0238">DNA-binding</keyword>
<dbReference type="GO" id="GO:0006950">
    <property type="term" value="P:response to stress"/>
    <property type="evidence" value="ECO:0007669"/>
    <property type="project" value="TreeGrafter"/>
</dbReference>
<dbReference type="InterPro" id="IPR000835">
    <property type="entry name" value="HTH_MarR-typ"/>
</dbReference>
<dbReference type="SUPFAM" id="SSF46785">
    <property type="entry name" value="Winged helix' DNA-binding domain"/>
    <property type="match status" value="1"/>
</dbReference>
<dbReference type="GO" id="GO:0003700">
    <property type="term" value="F:DNA-binding transcription factor activity"/>
    <property type="evidence" value="ECO:0007669"/>
    <property type="project" value="InterPro"/>
</dbReference>
<evidence type="ECO:0000259" key="4">
    <source>
        <dbReference type="PROSITE" id="PS50995"/>
    </source>
</evidence>
<dbReference type="PROSITE" id="PS01117">
    <property type="entry name" value="HTH_MARR_1"/>
    <property type="match status" value="1"/>
</dbReference>
<dbReference type="EMBL" id="CP051428">
    <property type="protein sequence ID" value="QJC51482.1"/>
    <property type="molecule type" value="Genomic_DNA"/>
</dbReference>
<protein>
    <submittedName>
        <fullName evidence="5">MarR family transcriptional regulator</fullName>
    </submittedName>
</protein>
<dbReference type="PANTHER" id="PTHR33164">
    <property type="entry name" value="TRANSCRIPTIONAL REGULATOR, MARR FAMILY"/>
    <property type="match status" value="1"/>
</dbReference>
<dbReference type="Gene3D" id="1.10.10.10">
    <property type="entry name" value="Winged helix-like DNA-binding domain superfamily/Winged helix DNA-binding domain"/>
    <property type="match status" value="1"/>
</dbReference>
<feature type="domain" description="HTH marR-type" evidence="4">
    <location>
        <begin position="6"/>
        <end position="137"/>
    </location>
</feature>